<proteinExistence type="predicted"/>
<evidence type="ECO:0000313" key="2">
    <source>
        <dbReference type="Proteomes" id="UP000273982"/>
    </source>
</evidence>
<reference evidence="1 2" key="1">
    <citation type="submission" date="2018-11" db="EMBL/GenBank/DDBJ databases">
        <title>Genome squencing of methanotrophic bacteria isolated from alkaline groundwater in Korea.</title>
        <authorList>
            <person name="Nguyen L.N."/>
        </authorList>
    </citation>
    <scope>NUCLEOTIDE SEQUENCE [LARGE SCALE GENOMIC DNA]</scope>
    <source>
        <strain evidence="1 2">GW6</strain>
    </source>
</reference>
<organism evidence="1 2">
    <name type="scientific">Methylocystis rosea</name>
    <dbReference type="NCBI Taxonomy" id="173366"/>
    <lineage>
        <taxon>Bacteria</taxon>
        <taxon>Pseudomonadati</taxon>
        <taxon>Pseudomonadota</taxon>
        <taxon>Alphaproteobacteria</taxon>
        <taxon>Hyphomicrobiales</taxon>
        <taxon>Methylocystaceae</taxon>
        <taxon>Methylocystis</taxon>
    </lineage>
</organism>
<dbReference type="EMBL" id="CP034086">
    <property type="protein sequence ID" value="AZG76281.1"/>
    <property type="molecule type" value="Genomic_DNA"/>
</dbReference>
<dbReference type="AlphaFoldDB" id="A0A3G8M2Z1"/>
<gene>
    <name evidence="1" type="ORF">EHO51_05810</name>
</gene>
<sequence>MTVAESSRSARDGERRARVRTQGLFPSECEIARRLSQTAVEWAAKAVILERDGLPRIDPLMGGRYWPAVEAYWRRRYGLHSIEPSQPDGKENLDAL</sequence>
<protein>
    <submittedName>
        <fullName evidence="1">Uncharacterized protein</fullName>
    </submittedName>
</protein>
<dbReference type="RefSeq" id="WP_124738098.1">
    <property type="nucleotide sequence ID" value="NZ_CP034086.1"/>
</dbReference>
<dbReference type="Proteomes" id="UP000273982">
    <property type="component" value="Chromosome"/>
</dbReference>
<dbReference type="KEGG" id="mros:EHO51_05810"/>
<accession>A0A3G8M2Z1</accession>
<name>A0A3G8M2Z1_9HYPH</name>
<evidence type="ECO:0000313" key="1">
    <source>
        <dbReference type="EMBL" id="AZG76281.1"/>
    </source>
</evidence>